<reference evidence="6 7" key="1">
    <citation type="journal article" date="2008" name="Science">
        <title>The Physcomitrella genome reveals evolutionary insights into the conquest of land by plants.</title>
        <authorList>
            <person name="Rensing S."/>
            <person name="Lang D."/>
            <person name="Zimmer A."/>
            <person name="Terry A."/>
            <person name="Salamov A."/>
            <person name="Shapiro H."/>
            <person name="Nishiyama T."/>
            <person name="Perroud P.-F."/>
            <person name="Lindquist E."/>
            <person name="Kamisugi Y."/>
            <person name="Tanahashi T."/>
            <person name="Sakakibara K."/>
            <person name="Fujita T."/>
            <person name="Oishi K."/>
            <person name="Shin-I T."/>
            <person name="Kuroki Y."/>
            <person name="Toyoda A."/>
            <person name="Suzuki Y."/>
            <person name="Hashimoto A."/>
            <person name="Yamaguchi K."/>
            <person name="Sugano A."/>
            <person name="Kohara Y."/>
            <person name="Fujiyama A."/>
            <person name="Anterola A."/>
            <person name="Aoki S."/>
            <person name="Ashton N."/>
            <person name="Barbazuk W.B."/>
            <person name="Barker E."/>
            <person name="Bennetzen J."/>
            <person name="Bezanilla M."/>
            <person name="Blankenship R."/>
            <person name="Cho S.H."/>
            <person name="Dutcher S."/>
            <person name="Estelle M."/>
            <person name="Fawcett J.A."/>
            <person name="Gundlach H."/>
            <person name="Hanada K."/>
            <person name="Heyl A."/>
            <person name="Hicks K.A."/>
            <person name="Hugh J."/>
            <person name="Lohr M."/>
            <person name="Mayer K."/>
            <person name="Melkozernov A."/>
            <person name="Murata T."/>
            <person name="Nelson D."/>
            <person name="Pils B."/>
            <person name="Prigge M."/>
            <person name="Reiss B."/>
            <person name="Renner T."/>
            <person name="Rombauts S."/>
            <person name="Rushton P."/>
            <person name="Sanderfoot A."/>
            <person name="Schween G."/>
            <person name="Shiu S.-H."/>
            <person name="Stueber K."/>
            <person name="Theodoulou F.L."/>
            <person name="Tu H."/>
            <person name="Van de Peer Y."/>
            <person name="Verrier P.J."/>
            <person name="Waters E."/>
            <person name="Wood A."/>
            <person name="Yang L."/>
            <person name="Cove D."/>
            <person name="Cuming A."/>
            <person name="Hasebe M."/>
            <person name="Lucas S."/>
            <person name="Mishler D.B."/>
            <person name="Reski R."/>
            <person name="Grigoriev I."/>
            <person name="Quatrano R.S."/>
            <person name="Boore J.L."/>
        </authorList>
    </citation>
    <scope>NUCLEOTIDE SEQUENCE [LARGE SCALE GENOMIC DNA]</scope>
    <source>
        <strain evidence="6 7">cv. Gransden 2004</strain>
    </source>
</reference>
<dbReference type="EnsemblPlants" id="Pp3c19_20830V3.5">
    <property type="protein sequence ID" value="Pp3c19_20830V3.5"/>
    <property type="gene ID" value="Pp3c19_20830"/>
</dbReference>
<dbReference type="OMA" id="NLRVWND"/>
<feature type="domain" description="Pirin N-terminal" evidence="4">
    <location>
        <begin position="64"/>
        <end position="167"/>
    </location>
</feature>
<comment type="similarity">
    <text evidence="1 2">Belongs to the pirin family.</text>
</comment>
<dbReference type="PANTHER" id="PTHR43212:SF3">
    <property type="entry name" value="QUERCETIN 2,3-DIOXYGENASE"/>
    <property type="match status" value="1"/>
</dbReference>
<dbReference type="InterPro" id="IPR012093">
    <property type="entry name" value="Pirin"/>
</dbReference>
<evidence type="ECO:0000313" key="6">
    <source>
        <dbReference type="EnsemblPlants" id="Pp3c19_20830V3.6"/>
    </source>
</evidence>
<dbReference type="Gramene" id="Pp3c19_20830V3.5">
    <property type="protein sequence ID" value="Pp3c19_20830V3.5"/>
    <property type="gene ID" value="Pp3c19_20830"/>
</dbReference>
<dbReference type="Proteomes" id="UP000006727">
    <property type="component" value="Chromosome 19"/>
</dbReference>
<evidence type="ECO:0000256" key="2">
    <source>
        <dbReference type="RuleBase" id="RU003457"/>
    </source>
</evidence>
<dbReference type="InterPro" id="IPR003829">
    <property type="entry name" value="Pirin_N_dom"/>
</dbReference>
<dbReference type="CDD" id="cd02910">
    <property type="entry name" value="cupin_Yhhw_N"/>
    <property type="match status" value="1"/>
</dbReference>
<dbReference type="GeneID" id="112272757"/>
<feature type="domain" description="Quercetin 2,3-dioxygenase C-terminal cupin" evidence="5">
    <location>
        <begin position="206"/>
        <end position="293"/>
    </location>
</feature>
<keyword evidence="3" id="KW-0472">Membrane</keyword>
<dbReference type="GO" id="GO:0051213">
    <property type="term" value="F:dioxygenase activity"/>
    <property type="evidence" value="ECO:0000318"/>
    <property type="project" value="GO_Central"/>
</dbReference>
<gene>
    <name evidence="6" type="primary">LOC112272757</name>
</gene>
<name>A9U295_PHYPA</name>
<dbReference type="InterPro" id="IPR014710">
    <property type="entry name" value="RmlC-like_jellyroll"/>
</dbReference>
<dbReference type="eggNOG" id="ENOG502RXW4">
    <property type="taxonomic scope" value="Eukaryota"/>
</dbReference>
<sequence>MCAFFLHLKSTPYFLILVLCVLYPFIMFFLSRKTPPVAEKSVLLHPSQKMRHIPAKCLHVSTPTWWLESRFHFSFAEYYNPANQEFGVLRVLNDDLVKPQAGFGTHGHRDMEIFTYIVDGKLTHRDSIGTSETLGRGSVQYMSAGTGIRHSEMNNGDDLLRFLQIWIKPDRYGLKPNYGSRVFKKDDRHNKLQHVLTDFKRYESEKDAGEGVIPIHQDCNIYVSEADAGVVQDFVLAKKRQAYMVCIEGKLSLSEKVQLDFRDAVEITAGAVEDLPLKLKADENVGAHYIIIEMALA</sequence>
<dbReference type="SUPFAM" id="SSF51182">
    <property type="entry name" value="RmlC-like cupins"/>
    <property type="match status" value="1"/>
</dbReference>
<organism evidence="6 7">
    <name type="scientific">Physcomitrium patens</name>
    <name type="common">Spreading-leaved earth moss</name>
    <name type="synonym">Physcomitrella patens</name>
    <dbReference type="NCBI Taxonomy" id="3218"/>
    <lineage>
        <taxon>Eukaryota</taxon>
        <taxon>Viridiplantae</taxon>
        <taxon>Streptophyta</taxon>
        <taxon>Embryophyta</taxon>
        <taxon>Bryophyta</taxon>
        <taxon>Bryophytina</taxon>
        <taxon>Bryopsida</taxon>
        <taxon>Funariidae</taxon>
        <taxon>Funariales</taxon>
        <taxon>Funariaceae</taxon>
        <taxon>Physcomitrium</taxon>
    </lineage>
</organism>
<dbReference type="Pfam" id="PF17954">
    <property type="entry name" value="Pirin_C_2"/>
    <property type="match status" value="1"/>
</dbReference>
<accession>A9U295</accession>
<dbReference type="EMBL" id="ABEU02000019">
    <property type="status" value="NOT_ANNOTATED_CDS"/>
    <property type="molecule type" value="Genomic_DNA"/>
</dbReference>
<dbReference type="PANTHER" id="PTHR43212">
    <property type="entry name" value="QUERCETIN 2,3-DIOXYGENASE"/>
    <property type="match status" value="1"/>
</dbReference>
<keyword evidence="7" id="KW-1185">Reference proteome</keyword>
<evidence type="ECO:0008006" key="8">
    <source>
        <dbReference type="Google" id="ProtNLM"/>
    </source>
</evidence>
<dbReference type="Gene3D" id="2.60.120.10">
    <property type="entry name" value="Jelly Rolls"/>
    <property type="match status" value="2"/>
</dbReference>
<dbReference type="InterPro" id="IPR041602">
    <property type="entry name" value="Quercetinase_C"/>
</dbReference>
<dbReference type="OrthoDB" id="198735at2759"/>
<keyword evidence="3" id="KW-1133">Transmembrane helix</keyword>
<evidence type="ECO:0000259" key="5">
    <source>
        <dbReference type="Pfam" id="PF17954"/>
    </source>
</evidence>
<reference evidence="6" key="3">
    <citation type="submission" date="2020-12" db="UniProtKB">
        <authorList>
            <consortium name="EnsemblPlants"/>
        </authorList>
    </citation>
    <scope>IDENTIFICATION</scope>
</reference>
<keyword evidence="3" id="KW-0812">Transmembrane</keyword>
<dbReference type="EnsemblPlants" id="Pp3c19_20830V3.6">
    <property type="protein sequence ID" value="Pp3c19_20830V3.6"/>
    <property type="gene ID" value="Pp3c19_20830"/>
</dbReference>
<dbReference type="RefSeq" id="XP_024356604.1">
    <property type="nucleotide sequence ID" value="XM_024500836.2"/>
</dbReference>
<dbReference type="Pfam" id="PF02678">
    <property type="entry name" value="Pirin"/>
    <property type="match status" value="1"/>
</dbReference>
<reference evidence="6 7" key="2">
    <citation type="journal article" date="2018" name="Plant J.">
        <title>The Physcomitrella patens chromosome-scale assembly reveals moss genome structure and evolution.</title>
        <authorList>
            <person name="Lang D."/>
            <person name="Ullrich K.K."/>
            <person name="Murat F."/>
            <person name="Fuchs J."/>
            <person name="Jenkins J."/>
            <person name="Haas F.B."/>
            <person name="Piednoel M."/>
            <person name="Gundlach H."/>
            <person name="Van Bel M."/>
            <person name="Meyberg R."/>
            <person name="Vives C."/>
            <person name="Morata J."/>
            <person name="Symeonidi A."/>
            <person name="Hiss M."/>
            <person name="Muchero W."/>
            <person name="Kamisugi Y."/>
            <person name="Saleh O."/>
            <person name="Blanc G."/>
            <person name="Decker E.L."/>
            <person name="van Gessel N."/>
            <person name="Grimwood J."/>
            <person name="Hayes R.D."/>
            <person name="Graham S.W."/>
            <person name="Gunter L.E."/>
            <person name="McDaniel S.F."/>
            <person name="Hoernstein S.N.W."/>
            <person name="Larsson A."/>
            <person name="Li F.W."/>
            <person name="Perroud P.F."/>
            <person name="Phillips J."/>
            <person name="Ranjan P."/>
            <person name="Rokshar D.S."/>
            <person name="Rothfels C.J."/>
            <person name="Schneider L."/>
            <person name="Shu S."/>
            <person name="Stevenson D.W."/>
            <person name="Thummler F."/>
            <person name="Tillich M."/>
            <person name="Villarreal Aguilar J.C."/>
            <person name="Widiez T."/>
            <person name="Wong G.K."/>
            <person name="Wymore A."/>
            <person name="Zhang Y."/>
            <person name="Zimmer A.D."/>
            <person name="Quatrano R.S."/>
            <person name="Mayer K.F.X."/>
            <person name="Goodstein D."/>
            <person name="Casacuberta J.M."/>
            <person name="Vandepoele K."/>
            <person name="Reski R."/>
            <person name="Cuming A.C."/>
            <person name="Tuskan G.A."/>
            <person name="Maumus F."/>
            <person name="Salse J."/>
            <person name="Schmutz J."/>
            <person name="Rensing S.A."/>
        </authorList>
    </citation>
    <scope>NUCLEOTIDE SEQUENCE [LARGE SCALE GENOMIC DNA]</scope>
    <source>
        <strain evidence="6 7">cv. Gransden 2004</strain>
    </source>
</reference>
<protein>
    <recommendedName>
        <fullName evidence="8">Pirin N-terminal domain-containing protein</fullName>
    </recommendedName>
</protein>
<dbReference type="InterPro" id="IPR011051">
    <property type="entry name" value="RmlC_Cupin_sf"/>
</dbReference>
<feature type="transmembrane region" description="Helical" evidence="3">
    <location>
        <begin position="12"/>
        <end position="30"/>
    </location>
</feature>
<evidence type="ECO:0000256" key="3">
    <source>
        <dbReference type="SAM" id="Phobius"/>
    </source>
</evidence>
<dbReference type="AlphaFoldDB" id="A9U295"/>
<proteinExistence type="inferred from homology"/>
<evidence type="ECO:0000313" key="7">
    <source>
        <dbReference type="Proteomes" id="UP000006727"/>
    </source>
</evidence>
<evidence type="ECO:0000256" key="1">
    <source>
        <dbReference type="ARBA" id="ARBA00008416"/>
    </source>
</evidence>
<dbReference type="Gramene" id="Pp3c19_20830V3.6">
    <property type="protein sequence ID" value="Pp3c19_20830V3.6"/>
    <property type="gene ID" value="Pp3c19_20830"/>
</dbReference>
<evidence type="ECO:0000259" key="4">
    <source>
        <dbReference type="Pfam" id="PF02678"/>
    </source>
</evidence>